<organism evidence="2 3">
    <name type="scientific">Channa striata</name>
    <name type="common">Snakehead murrel</name>
    <name type="synonym">Ophicephalus striatus</name>
    <dbReference type="NCBI Taxonomy" id="64152"/>
    <lineage>
        <taxon>Eukaryota</taxon>
        <taxon>Metazoa</taxon>
        <taxon>Chordata</taxon>
        <taxon>Craniata</taxon>
        <taxon>Vertebrata</taxon>
        <taxon>Euteleostomi</taxon>
        <taxon>Actinopterygii</taxon>
        <taxon>Neopterygii</taxon>
        <taxon>Teleostei</taxon>
        <taxon>Neoteleostei</taxon>
        <taxon>Acanthomorphata</taxon>
        <taxon>Anabantaria</taxon>
        <taxon>Anabantiformes</taxon>
        <taxon>Channoidei</taxon>
        <taxon>Channidae</taxon>
        <taxon>Channa</taxon>
    </lineage>
</organism>
<keyword evidence="1" id="KW-0472">Membrane</keyword>
<evidence type="ECO:0000313" key="2">
    <source>
        <dbReference type="EMBL" id="KAK2833639.1"/>
    </source>
</evidence>
<dbReference type="EMBL" id="JAUPFM010000013">
    <property type="protein sequence ID" value="KAK2833639.1"/>
    <property type="molecule type" value="Genomic_DNA"/>
</dbReference>
<comment type="caution">
    <text evidence="2">The sequence shown here is derived from an EMBL/GenBank/DDBJ whole genome shotgun (WGS) entry which is preliminary data.</text>
</comment>
<gene>
    <name evidence="2" type="ORF">Q5P01_017528</name>
</gene>
<reference evidence="2" key="1">
    <citation type="submission" date="2023-07" db="EMBL/GenBank/DDBJ databases">
        <title>Chromosome-level Genome Assembly of Striped Snakehead (Channa striata).</title>
        <authorList>
            <person name="Liu H."/>
        </authorList>
    </citation>
    <scope>NUCLEOTIDE SEQUENCE</scope>
    <source>
        <strain evidence="2">Gz</strain>
        <tissue evidence="2">Muscle</tissue>
    </source>
</reference>
<keyword evidence="1" id="KW-0812">Transmembrane</keyword>
<sequence length="81" mass="8733">MIYFPGVNALCIMPNKSFLQARCDEPITTSDWGLPLLLALLLLAMVYAFLYLPAAAQRALLDQALSSNNTTTAVTTLGKGD</sequence>
<accession>A0AA88MB05</accession>
<keyword evidence="1" id="KW-1133">Transmembrane helix</keyword>
<feature type="transmembrane region" description="Helical" evidence="1">
    <location>
        <begin position="32"/>
        <end position="52"/>
    </location>
</feature>
<evidence type="ECO:0000256" key="1">
    <source>
        <dbReference type="SAM" id="Phobius"/>
    </source>
</evidence>
<name>A0AA88MB05_CHASR</name>
<dbReference type="Proteomes" id="UP001187415">
    <property type="component" value="Unassembled WGS sequence"/>
</dbReference>
<protein>
    <submittedName>
        <fullName evidence="2">Uncharacterized protein</fullName>
    </submittedName>
</protein>
<proteinExistence type="predicted"/>
<dbReference type="AlphaFoldDB" id="A0AA88MB05"/>
<keyword evidence="3" id="KW-1185">Reference proteome</keyword>
<evidence type="ECO:0000313" key="3">
    <source>
        <dbReference type="Proteomes" id="UP001187415"/>
    </source>
</evidence>